<evidence type="ECO:0000313" key="1">
    <source>
        <dbReference type="EMBL" id="ORA24876.1"/>
    </source>
</evidence>
<dbReference type="EMBL" id="MVHF01000055">
    <property type="protein sequence ID" value="ORA24876.1"/>
    <property type="molecule type" value="Genomic_DNA"/>
</dbReference>
<comment type="caution">
    <text evidence="1">The sequence shown here is derived from an EMBL/GenBank/DDBJ whole genome shotgun (WGS) entry which is preliminary data.</text>
</comment>
<dbReference type="Proteomes" id="UP000192448">
    <property type="component" value="Unassembled WGS sequence"/>
</dbReference>
<dbReference type="STRING" id="1927124.BST13_33405"/>
<evidence type="ECO:0000313" key="2">
    <source>
        <dbReference type="Proteomes" id="UP000192448"/>
    </source>
</evidence>
<organism evidence="1 2">
    <name type="scientific">Mycobacterium aquaticum</name>
    <dbReference type="NCBI Taxonomy" id="1927124"/>
    <lineage>
        <taxon>Bacteria</taxon>
        <taxon>Bacillati</taxon>
        <taxon>Actinomycetota</taxon>
        <taxon>Actinomycetes</taxon>
        <taxon>Mycobacteriales</taxon>
        <taxon>Mycobacteriaceae</taxon>
        <taxon>Mycobacterium</taxon>
    </lineage>
</organism>
<sequence length="84" mass="9345">MSALDHLWCPACGWFGRRKRRRARDAADAALVAFHARLAAEVRAEREAERRRNGPLITLLDRNGVKIAGPLTAREFAEAGVMFG</sequence>
<reference evidence="1 2" key="1">
    <citation type="submission" date="2017-02" db="EMBL/GenBank/DDBJ databases">
        <title>The new phylogeny of genus Mycobacterium.</title>
        <authorList>
            <person name="Tortoli E."/>
            <person name="Trovato A."/>
            <person name="Cirillo D.M."/>
        </authorList>
    </citation>
    <scope>NUCLEOTIDE SEQUENCE [LARGE SCALE GENOMIC DNA]</scope>
    <source>
        <strain evidence="1 2">RW6</strain>
    </source>
</reference>
<accession>A0A1X0A5A7</accession>
<keyword evidence="2" id="KW-1185">Reference proteome</keyword>
<gene>
    <name evidence="1" type="ORF">BST13_33405</name>
</gene>
<proteinExistence type="predicted"/>
<dbReference type="AlphaFoldDB" id="A0A1X0A5A7"/>
<dbReference type="RefSeq" id="WP_083169853.1">
    <property type="nucleotide sequence ID" value="NZ_MVHF01000055.1"/>
</dbReference>
<protein>
    <submittedName>
        <fullName evidence="1">Uncharacterized protein</fullName>
    </submittedName>
</protein>
<name>A0A1X0A5A7_9MYCO</name>